<dbReference type="Proteomes" id="UP001221757">
    <property type="component" value="Unassembled WGS sequence"/>
</dbReference>
<accession>A0AAD7DZM8</accession>
<evidence type="ECO:0000313" key="3">
    <source>
        <dbReference type="Proteomes" id="UP001221757"/>
    </source>
</evidence>
<sequence>MARSGKTAQSRKPRPSLVTISVEDLRTILSEAQAPSVVVKEAPEPPARFILTRTTVKDLGDPSATPCLPPNVSLLRVFAQQVPTGSANAFSVLAGSPDTVLDSDRPPDVTLVPRADQTGSGAHGKRGGVHNEHHARSVSLPLADRHVKQPAPVTSDAALGVPPQKSAPAATTAKTTKSREKEPAFQNLKARAGSAASFDELPVAFKDLVPLIHDYKSSSPTMACLAALDSVQEHLKNHHEILCPSENSESYSALLTKAVMTPLQTIEAQLLQQHKAPQSLTKSVEKIKPSPSLMTASAAAPVSSTVFPKPKPAPLLHPSDEHLLVRCDGDPPEIFQLPYHQVILLVNNVLVRHSLPKILYTARLNTLSIFLVPESKDATTKLGAAWDVLRRRRSTVTYKLMFQECNPPHGSVSGTPTWVNKLPSQAQIAAAIAAGRKPRTVRSVFIRLESCHMVNLAVAGRRVILAGGAPMVVHGFLHLRVTQCWGCLQFGHTKARCSVKEYVMNVPLMHYTQWQVEMVMHYSHCLTVGDMGINALLW</sequence>
<name>A0AAD7DZM8_MYCRO</name>
<reference evidence="2" key="1">
    <citation type="submission" date="2023-03" db="EMBL/GenBank/DDBJ databases">
        <title>Massive genome expansion in bonnet fungi (Mycena s.s.) driven by repeated elements and novel gene families across ecological guilds.</title>
        <authorList>
            <consortium name="Lawrence Berkeley National Laboratory"/>
            <person name="Harder C.B."/>
            <person name="Miyauchi S."/>
            <person name="Viragh M."/>
            <person name="Kuo A."/>
            <person name="Thoen E."/>
            <person name="Andreopoulos B."/>
            <person name="Lu D."/>
            <person name="Skrede I."/>
            <person name="Drula E."/>
            <person name="Henrissat B."/>
            <person name="Morin E."/>
            <person name="Kohler A."/>
            <person name="Barry K."/>
            <person name="LaButti K."/>
            <person name="Morin E."/>
            <person name="Salamov A."/>
            <person name="Lipzen A."/>
            <person name="Mereny Z."/>
            <person name="Hegedus B."/>
            <person name="Baldrian P."/>
            <person name="Stursova M."/>
            <person name="Weitz H."/>
            <person name="Taylor A."/>
            <person name="Grigoriev I.V."/>
            <person name="Nagy L.G."/>
            <person name="Martin F."/>
            <person name="Kauserud H."/>
        </authorList>
    </citation>
    <scope>NUCLEOTIDE SEQUENCE</scope>
    <source>
        <strain evidence="2">CBHHK067</strain>
    </source>
</reference>
<protein>
    <submittedName>
        <fullName evidence="2">Uncharacterized protein</fullName>
    </submittedName>
</protein>
<keyword evidence="3" id="KW-1185">Reference proteome</keyword>
<proteinExistence type="predicted"/>
<comment type="caution">
    <text evidence="2">The sequence shown here is derived from an EMBL/GenBank/DDBJ whole genome shotgun (WGS) entry which is preliminary data.</text>
</comment>
<gene>
    <name evidence="2" type="ORF">B0H17DRAFT_1128311</name>
</gene>
<feature type="region of interest" description="Disordered" evidence="1">
    <location>
        <begin position="112"/>
        <end position="134"/>
    </location>
</feature>
<organism evidence="2 3">
    <name type="scientific">Mycena rosella</name>
    <name type="common">Pink bonnet</name>
    <name type="synonym">Agaricus rosellus</name>
    <dbReference type="NCBI Taxonomy" id="1033263"/>
    <lineage>
        <taxon>Eukaryota</taxon>
        <taxon>Fungi</taxon>
        <taxon>Dikarya</taxon>
        <taxon>Basidiomycota</taxon>
        <taxon>Agaricomycotina</taxon>
        <taxon>Agaricomycetes</taxon>
        <taxon>Agaricomycetidae</taxon>
        <taxon>Agaricales</taxon>
        <taxon>Marasmiineae</taxon>
        <taxon>Mycenaceae</taxon>
        <taxon>Mycena</taxon>
    </lineage>
</organism>
<feature type="region of interest" description="Disordered" evidence="1">
    <location>
        <begin position="154"/>
        <end position="186"/>
    </location>
</feature>
<evidence type="ECO:0000313" key="2">
    <source>
        <dbReference type="EMBL" id="KAJ7701534.1"/>
    </source>
</evidence>
<dbReference type="AlphaFoldDB" id="A0AAD7DZM8"/>
<evidence type="ECO:0000256" key="1">
    <source>
        <dbReference type="SAM" id="MobiDB-lite"/>
    </source>
</evidence>
<dbReference type="EMBL" id="JARKIE010000017">
    <property type="protein sequence ID" value="KAJ7701534.1"/>
    <property type="molecule type" value="Genomic_DNA"/>
</dbReference>
<feature type="compositionally biased region" description="Low complexity" evidence="1">
    <location>
        <begin position="162"/>
        <end position="175"/>
    </location>
</feature>